<comment type="caution">
    <text evidence="2">The sequence shown here is derived from an EMBL/GenBank/DDBJ whole genome shotgun (WGS) entry which is preliminary data.</text>
</comment>
<organism evidence="2 3">
    <name type="scientific">Caerostris darwini</name>
    <dbReference type="NCBI Taxonomy" id="1538125"/>
    <lineage>
        <taxon>Eukaryota</taxon>
        <taxon>Metazoa</taxon>
        <taxon>Ecdysozoa</taxon>
        <taxon>Arthropoda</taxon>
        <taxon>Chelicerata</taxon>
        <taxon>Arachnida</taxon>
        <taxon>Araneae</taxon>
        <taxon>Araneomorphae</taxon>
        <taxon>Entelegynae</taxon>
        <taxon>Araneoidea</taxon>
        <taxon>Araneidae</taxon>
        <taxon>Caerostris</taxon>
    </lineage>
</organism>
<dbReference type="Proteomes" id="UP001054837">
    <property type="component" value="Unassembled WGS sequence"/>
</dbReference>
<dbReference type="GO" id="GO:0005615">
    <property type="term" value="C:extracellular space"/>
    <property type="evidence" value="ECO:0007669"/>
    <property type="project" value="TreeGrafter"/>
</dbReference>
<protein>
    <submittedName>
        <fullName evidence="2">Uncharacterized protein</fullName>
    </submittedName>
</protein>
<sequence length="186" mass="20748">MCIPQSQECDGVKHCFDGIDEIGCATGVFAVQGISESRKITTKWLKNKWSNSSGWQENTHRGIIAWYLATERNDTDMEEKLMVKQLEVETLASLLRNDTTPLTVNQLSMFINALTVSCRDPRNLDGFDLVKILKQQTQFSSLTNHPTSYLALCNAGESLPINATTELSKILNSKSEYPFLLGSPLS</sequence>
<dbReference type="Gene3D" id="1.50.10.20">
    <property type="match status" value="1"/>
</dbReference>
<accession>A0AAV4X2L7</accession>
<dbReference type="GO" id="GO:0031419">
    <property type="term" value="F:cobalamin binding"/>
    <property type="evidence" value="ECO:0007669"/>
    <property type="project" value="TreeGrafter"/>
</dbReference>
<dbReference type="PANTHER" id="PTHR10559:SF18">
    <property type="entry name" value="TRANSCOBALAMIN II"/>
    <property type="match status" value="1"/>
</dbReference>
<keyword evidence="3" id="KW-1185">Reference proteome</keyword>
<dbReference type="SUPFAM" id="SSF57424">
    <property type="entry name" value="LDL receptor-like module"/>
    <property type="match status" value="1"/>
</dbReference>
<evidence type="ECO:0000313" key="2">
    <source>
        <dbReference type="EMBL" id="GIY89377.1"/>
    </source>
</evidence>
<gene>
    <name evidence="2" type="primary">AVEN_249337_1</name>
    <name evidence="2" type="ORF">CDAR_118321</name>
</gene>
<dbReference type="PANTHER" id="PTHR10559">
    <property type="entry name" value="TRANSCOBALAMIN-1/GASTRIC INTRINSIC FACTOR"/>
    <property type="match status" value="1"/>
</dbReference>
<evidence type="ECO:0000313" key="3">
    <source>
        <dbReference type="Proteomes" id="UP001054837"/>
    </source>
</evidence>
<keyword evidence="1" id="KW-1015">Disulfide bond</keyword>
<dbReference type="Gene3D" id="4.10.400.10">
    <property type="entry name" value="Low-density Lipoprotein Receptor"/>
    <property type="match status" value="1"/>
</dbReference>
<dbReference type="InterPro" id="IPR036055">
    <property type="entry name" value="LDL_receptor-like_sf"/>
</dbReference>
<dbReference type="AlphaFoldDB" id="A0AAV4X2L7"/>
<dbReference type="CDD" id="cd00112">
    <property type="entry name" value="LDLa"/>
    <property type="match status" value="1"/>
</dbReference>
<evidence type="ECO:0000256" key="1">
    <source>
        <dbReference type="ARBA" id="ARBA00023157"/>
    </source>
</evidence>
<dbReference type="InterPro" id="IPR002172">
    <property type="entry name" value="LDrepeatLR_classA_rpt"/>
</dbReference>
<dbReference type="EMBL" id="BPLQ01015610">
    <property type="protein sequence ID" value="GIY89377.1"/>
    <property type="molecule type" value="Genomic_DNA"/>
</dbReference>
<name>A0AAV4X2L7_9ARAC</name>
<dbReference type="GO" id="GO:0015889">
    <property type="term" value="P:cobalamin transport"/>
    <property type="evidence" value="ECO:0007669"/>
    <property type="project" value="TreeGrafter"/>
</dbReference>
<proteinExistence type="predicted"/>
<dbReference type="InterPro" id="IPR051588">
    <property type="entry name" value="Cobalamin_Transport"/>
</dbReference>
<reference evidence="2 3" key="1">
    <citation type="submission" date="2021-06" db="EMBL/GenBank/DDBJ databases">
        <title>Caerostris darwini draft genome.</title>
        <authorList>
            <person name="Kono N."/>
            <person name="Arakawa K."/>
        </authorList>
    </citation>
    <scope>NUCLEOTIDE SEQUENCE [LARGE SCALE GENOMIC DNA]</scope>
</reference>